<sequence>MTVIPDPISVPNTRHFTINEGLFQAALNKNSCDQRKKNDVKSEVNGEKSENKDSASTDNEKKSDYSYEYFCA</sequence>
<dbReference type="EMBL" id="JAIWYP010000013">
    <property type="protein sequence ID" value="KAH3718355.1"/>
    <property type="molecule type" value="Genomic_DNA"/>
</dbReference>
<proteinExistence type="predicted"/>
<name>A0A9D4HGM9_DREPO</name>
<dbReference type="AlphaFoldDB" id="A0A9D4HGM9"/>
<keyword evidence="3" id="KW-1185">Reference proteome</keyword>
<comment type="caution">
    <text evidence="2">The sequence shown here is derived from an EMBL/GenBank/DDBJ whole genome shotgun (WGS) entry which is preliminary data.</text>
</comment>
<evidence type="ECO:0000313" key="3">
    <source>
        <dbReference type="Proteomes" id="UP000828390"/>
    </source>
</evidence>
<gene>
    <name evidence="2" type="ORF">DPMN_061158</name>
</gene>
<protein>
    <submittedName>
        <fullName evidence="2">Uncharacterized protein</fullName>
    </submittedName>
</protein>
<feature type="region of interest" description="Disordered" evidence="1">
    <location>
        <begin position="34"/>
        <end position="72"/>
    </location>
</feature>
<feature type="compositionally biased region" description="Basic and acidic residues" evidence="1">
    <location>
        <begin position="34"/>
        <end position="65"/>
    </location>
</feature>
<evidence type="ECO:0000256" key="1">
    <source>
        <dbReference type="SAM" id="MobiDB-lite"/>
    </source>
</evidence>
<reference evidence="2" key="2">
    <citation type="submission" date="2020-11" db="EMBL/GenBank/DDBJ databases">
        <authorList>
            <person name="McCartney M.A."/>
            <person name="Auch B."/>
            <person name="Kono T."/>
            <person name="Mallez S."/>
            <person name="Becker A."/>
            <person name="Gohl D.M."/>
            <person name="Silverstein K.A.T."/>
            <person name="Koren S."/>
            <person name="Bechman K.B."/>
            <person name="Herman A."/>
            <person name="Abrahante J.E."/>
            <person name="Garbe J."/>
        </authorList>
    </citation>
    <scope>NUCLEOTIDE SEQUENCE</scope>
    <source>
        <strain evidence="2">Duluth1</strain>
        <tissue evidence="2">Whole animal</tissue>
    </source>
</reference>
<dbReference type="Proteomes" id="UP000828390">
    <property type="component" value="Unassembled WGS sequence"/>
</dbReference>
<reference evidence="2" key="1">
    <citation type="journal article" date="2019" name="bioRxiv">
        <title>The Genome of the Zebra Mussel, Dreissena polymorpha: A Resource for Invasive Species Research.</title>
        <authorList>
            <person name="McCartney M.A."/>
            <person name="Auch B."/>
            <person name="Kono T."/>
            <person name="Mallez S."/>
            <person name="Zhang Y."/>
            <person name="Obille A."/>
            <person name="Becker A."/>
            <person name="Abrahante J.E."/>
            <person name="Garbe J."/>
            <person name="Badalamenti J.P."/>
            <person name="Herman A."/>
            <person name="Mangelson H."/>
            <person name="Liachko I."/>
            <person name="Sullivan S."/>
            <person name="Sone E.D."/>
            <person name="Koren S."/>
            <person name="Silverstein K.A.T."/>
            <person name="Beckman K.B."/>
            <person name="Gohl D.M."/>
        </authorList>
    </citation>
    <scope>NUCLEOTIDE SEQUENCE</scope>
    <source>
        <strain evidence="2">Duluth1</strain>
        <tissue evidence="2">Whole animal</tissue>
    </source>
</reference>
<evidence type="ECO:0000313" key="2">
    <source>
        <dbReference type="EMBL" id="KAH3718355.1"/>
    </source>
</evidence>
<organism evidence="2 3">
    <name type="scientific">Dreissena polymorpha</name>
    <name type="common">Zebra mussel</name>
    <name type="synonym">Mytilus polymorpha</name>
    <dbReference type="NCBI Taxonomy" id="45954"/>
    <lineage>
        <taxon>Eukaryota</taxon>
        <taxon>Metazoa</taxon>
        <taxon>Spiralia</taxon>
        <taxon>Lophotrochozoa</taxon>
        <taxon>Mollusca</taxon>
        <taxon>Bivalvia</taxon>
        <taxon>Autobranchia</taxon>
        <taxon>Heteroconchia</taxon>
        <taxon>Euheterodonta</taxon>
        <taxon>Imparidentia</taxon>
        <taxon>Neoheterodontei</taxon>
        <taxon>Myida</taxon>
        <taxon>Dreissenoidea</taxon>
        <taxon>Dreissenidae</taxon>
        <taxon>Dreissena</taxon>
    </lineage>
</organism>
<accession>A0A9D4HGM9</accession>